<reference evidence="1" key="1">
    <citation type="submission" date="2023-10" db="EMBL/GenBank/DDBJ databases">
        <authorList>
            <person name="Hackl T."/>
        </authorList>
    </citation>
    <scope>NUCLEOTIDE SEQUENCE</scope>
</reference>
<dbReference type="AlphaFoldDB" id="A0AAI8VDW9"/>
<organism evidence="1 2">
    <name type="scientific">Anthostomella pinea</name>
    <dbReference type="NCBI Taxonomy" id="933095"/>
    <lineage>
        <taxon>Eukaryota</taxon>
        <taxon>Fungi</taxon>
        <taxon>Dikarya</taxon>
        <taxon>Ascomycota</taxon>
        <taxon>Pezizomycotina</taxon>
        <taxon>Sordariomycetes</taxon>
        <taxon>Xylariomycetidae</taxon>
        <taxon>Xylariales</taxon>
        <taxon>Xylariaceae</taxon>
        <taxon>Anthostomella</taxon>
    </lineage>
</organism>
<evidence type="ECO:0000313" key="2">
    <source>
        <dbReference type="Proteomes" id="UP001295740"/>
    </source>
</evidence>
<name>A0AAI8VDW9_9PEZI</name>
<sequence>MAEALGVVASGIAIAQVAGTAGKAIIKLRGLWNQVRTVPDTIADLMEPIDCLQPALWEFENNLAHQNIPNQFWDDSTTRRSSEYCSKALAELSDLVTDLSRHINSERQIHRSTGRCKAISKKEQINLLERRLEKAVRMLQFAQ</sequence>
<gene>
    <name evidence="1" type="ORF">KHLLAP_LOCUS3084</name>
</gene>
<dbReference type="Proteomes" id="UP001295740">
    <property type="component" value="Unassembled WGS sequence"/>
</dbReference>
<protein>
    <submittedName>
        <fullName evidence="1">Uu.00g100100.m01.CDS01</fullName>
    </submittedName>
</protein>
<evidence type="ECO:0000313" key="1">
    <source>
        <dbReference type="EMBL" id="CAJ2502616.1"/>
    </source>
</evidence>
<proteinExistence type="predicted"/>
<keyword evidence="2" id="KW-1185">Reference proteome</keyword>
<accession>A0AAI8VDW9</accession>
<comment type="caution">
    <text evidence="1">The sequence shown here is derived from an EMBL/GenBank/DDBJ whole genome shotgun (WGS) entry which is preliminary data.</text>
</comment>
<dbReference type="EMBL" id="CAUWAG010000004">
    <property type="protein sequence ID" value="CAJ2502616.1"/>
    <property type="molecule type" value="Genomic_DNA"/>
</dbReference>